<feature type="compositionally biased region" description="Basic residues" evidence="1">
    <location>
        <begin position="21"/>
        <end position="47"/>
    </location>
</feature>
<feature type="non-terminal residue" evidence="2">
    <location>
        <position position="1"/>
    </location>
</feature>
<dbReference type="EMBL" id="UOFB01000252">
    <property type="protein sequence ID" value="VAW48291.1"/>
    <property type="molecule type" value="Genomic_DNA"/>
</dbReference>
<organism evidence="2">
    <name type="scientific">hydrothermal vent metagenome</name>
    <dbReference type="NCBI Taxonomy" id="652676"/>
    <lineage>
        <taxon>unclassified sequences</taxon>
        <taxon>metagenomes</taxon>
        <taxon>ecological metagenomes</taxon>
    </lineage>
</organism>
<dbReference type="AlphaFoldDB" id="A0A3B0VZ39"/>
<evidence type="ECO:0000256" key="1">
    <source>
        <dbReference type="SAM" id="MobiDB-lite"/>
    </source>
</evidence>
<name>A0A3B0VZ39_9ZZZZ</name>
<gene>
    <name evidence="2" type="ORF">MNBD_GAMMA04-2042</name>
</gene>
<proteinExistence type="predicted"/>
<evidence type="ECO:0000313" key="2">
    <source>
        <dbReference type="EMBL" id="VAW48291.1"/>
    </source>
</evidence>
<accession>A0A3B0VZ39</accession>
<feature type="region of interest" description="Disordered" evidence="1">
    <location>
        <begin position="1"/>
        <end position="47"/>
    </location>
</feature>
<sequence length="47" mass="5513">LPKEKIAGLEPNFTIRNNMKNVKKKKKTKKKSKKPKKVKVRKHAKKS</sequence>
<reference evidence="2" key="1">
    <citation type="submission" date="2018-06" db="EMBL/GenBank/DDBJ databases">
        <authorList>
            <person name="Zhirakovskaya E."/>
        </authorList>
    </citation>
    <scope>NUCLEOTIDE SEQUENCE</scope>
</reference>
<protein>
    <submittedName>
        <fullName evidence="2">Uncharacterized protein</fullName>
    </submittedName>
</protein>